<comment type="caution">
    <text evidence="1">The sequence shown here is derived from an EMBL/GenBank/DDBJ whole genome shotgun (WGS) entry which is preliminary data.</text>
</comment>
<gene>
    <name evidence="1" type="ORF">HX858_09095</name>
</gene>
<reference evidence="1 2" key="1">
    <citation type="journal article" date="2019" name="Environ. Microbiol.">
        <title>Genomics insights into ecotype formation of ammonia-oxidizing archaea in the deep ocean.</title>
        <authorList>
            <person name="Wang Y."/>
            <person name="Huang J.M."/>
            <person name="Cui G.J."/>
            <person name="Nunoura T."/>
            <person name="Takaki Y."/>
            <person name="Li W.L."/>
            <person name="Li J."/>
            <person name="Gao Z.M."/>
            <person name="Takai K."/>
            <person name="Zhang A.Q."/>
            <person name="Stepanauskas R."/>
        </authorList>
    </citation>
    <scope>NUCLEOTIDE SEQUENCE [LARGE SCALE GENOMIC DNA]</scope>
    <source>
        <strain evidence="1 2">L15a</strain>
    </source>
</reference>
<sequence length="80" mass="9298">MIDKNPVLSVVDGKMCINGKTFEHTELRESKEYLQSIDAEEALFYPENEEEIEELNEIITKMGEISPEFFGDETISYYLN</sequence>
<dbReference type="AlphaFoldDB" id="A0A7K4MYG6"/>
<proteinExistence type="predicted"/>
<evidence type="ECO:0000313" key="2">
    <source>
        <dbReference type="Proteomes" id="UP000575480"/>
    </source>
</evidence>
<name>A0A7K4MYG6_9ARCH</name>
<dbReference type="Proteomes" id="UP000575480">
    <property type="component" value="Unassembled WGS sequence"/>
</dbReference>
<dbReference type="EMBL" id="JACATH010000022">
    <property type="protein sequence ID" value="NWJ57881.1"/>
    <property type="molecule type" value="Genomic_DNA"/>
</dbReference>
<accession>A0A7K4MYG6</accession>
<organism evidence="1 2">
    <name type="scientific">Marine Group I thaumarchaeote</name>
    <dbReference type="NCBI Taxonomy" id="2511932"/>
    <lineage>
        <taxon>Archaea</taxon>
        <taxon>Nitrososphaerota</taxon>
        <taxon>Marine Group I</taxon>
    </lineage>
</organism>
<protein>
    <submittedName>
        <fullName evidence="1">Uncharacterized protein</fullName>
    </submittedName>
</protein>
<evidence type="ECO:0000313" key="1">
    <source>
        <dbReference type="EMBL" id="NWJ57881.1"/>
    </source>
</evidence>